<protein>
    <recommendedName>
        <fullName evidence="4">50S ribosomal protein L19</fullName>
    </recommendedName>
</protein>
<gene>
    <name evidence="5" type="ORF">A2110_00555</name>
</gene>
<comment type="function">
    <text evidence="4">This protein is located at the 30S-50S ribosomal subunit interface and may play a role in the structure and function of the aminoacyl-tRNA binding site.</text>
</comment>
<dbReference type="Proteomes" id="UP000176273">
    <property type="component" value="Unassembled WGS sequence"/>
</dbReference>
<comment type="caution">
    <text evidence="5">The sequence shown here is derived from an EMBL/GenBank/DDBJ whole genome shotgun (WGS) entry which is preliminary data.</text>
</comment>
<name>A0A1F6BLI5_9BACT</name>
<dbReference type="PANTHER" id="PTHR15680:SF9">
    <property type="entry name" value="LARGE RIBOSOMAL SUBUNIT PROTEIN BL19M"/>
    <property type="match status" value="1"/>
</dbReference>
<proteinExistence type="inferred from homology"/>
<dbReference type="PRINTS" id="PR00061">
    <property type="entry name" value="RIBOSOMALL19"/>
</dbReference>
<dbReference type="Pfam" id="PF01245">
    <property type="entry name" value="Ribosomal_L19"/>
    <property type="match status" value="1"/>
</dbReference>
<evidence type="ECO:0000313" key="5">
    <source>
        <dbReference type="EMBL" id="OGG37622.1"/>
    </source>
</evidence>
<evidence type="ECO:0000313" key="6">
    <source>
        <dbReference type="Proteomes" id="UP000176273"/>
    </source>
</evidence>
<sequence>MALEEKDIERLMPGARVRVWERIQEKDKERQTPFEGIILARKHGTEKGATFTVRTAIQGIGVEKIYPIFSPIIARIEFLEVPKRLRRSKLYYMRTLSAHETREKLQKLYR</sequence>
<dbReference type="InterPro" id="IPR008991">
    <property type="entry name" value="Translation_prot_SH3-like_sf"/>
</dbReference>
<keyword evidence="2" id="KW-0689">Ribosomal protein</keyword>
<dbReference type="GO" id="GO:0006412">
    <property type="term" value="P:translation"/>
    <property type="evidence" value="ECO:0007669"/>
    <property type="project" value="InterPro"/>
</dbReference>
<evidence type="ECO:0000256" key="3">
    <source>
        <dbReference type="ARBA" id="ARBA00023274"/>
    </source>
</evidence>
<dbReference type="GO" id="GO:0003735">
    <property type="term" value="F:structural constituent of ribosome"/>
    <property type="evidence" value="ECO:0007669"/>
    <property type="project" value="InterPro"/>
</dbReference>
<dbReference type="EMBL" id="MFKH01000006">
    <property type="protein sequence ID" value="OGG37622.1"/>
    <property type="molecule type" value="Genomic_DNA"/>
</dbReference>
<evidence type="ECO:0000256" key="2">
    <source>
        <dbReference type="ARBA" id="ARBA00022980"/>
    </source>
</evidence>
<accession>A0A1F6BLI5</accession>
<dbReference type="Gene3D" id="2.30.30.790">
    <property type="match status" value="1"/>
</dbReference>
<dbReference type="InterPro" id="IPR001857">
    <property type="entry name" value="Ribosomal_bL19"/>
</dbReference>
<keyword evidence="3 4" id="KW-0687">Ribonucleoprotein</keyword>
<dbReference type="STRING" id="1798468.A2110_00555"/>
<dbReference type="GO" id="GO:0022625">
    <property type="term" value="C:cytosolic large ribosomal subunit"/>
    <property type="evidence" value="ECO:0007669"/>
    <property type="project" value="TreeGrafter"/>
</dbReference>
<dbReference type="InterPro" id="IPR038657">
    <property type="entry name" value="Ribosomal_bL19_sf"/>
</dbReference>
<dbReference type="AlphaFoldDB" id="A0A1F6BLI5"/>
<dbReference type="PANTHER" id="PTHR15680">
    <property type="entry name" value="RIBOSOMAL PROTEIN L19"/>
    <property type="match status" value="1"/>
</dbReference>
<evidence type="ECO:0000256" key="4">
    <source>
        <dbReference type="RuleBase" id="RU000559"/>
    </source>
</evidence>
<organism evidence="5 6">
    <name type="scientific">Candidatus Jorgensenbacteria bacterium GWA1_54_12</name>
    <dbReference type="NCBI Taxonomy" id="1798468"/>
    <lineage>
        <taxon>Bacteria</taxon>
        <taxon>Candidatus Joergenseniibacteriota</taxon>
    </lineage>
</organism>
<reference evidence="5 6" key="1">
    <citation type="journal article" date="2016" name="Nat. Commun.">
        <title>Thousands of microbial genomes shed light on interconnected biogeochemical processes in an aquifer system.</title>
        <authorList>
            <person name="Anantharaman K."/>
            <person name="Brown C.T."/>
            <person name="Hug L.A."/>
            <person name="Sharon I."/>
            <person name="Castelle C.J."/>
            <person name="Probst A.J."/>
            <person name="Thomas B.C."/>
            <person name="Singh A."/>
            <person name="Wilkins M.J."/>
            <person name="Karaoz U."/>
            <person name="Brodie E.L."/>
            <person name="Williams K.H."/>
            <person name="Hubbard S.S."/>
            <person name="Banfield J.F."/>
        </authorList>
    </citation>
    <scope>NUCLEOTIDE SEQUENCE [LARGE SCALE GENOMIC DNA]</scope>
</reference>
<evidence type="ECO:0000256" key="1">
    <source>
        <dbReference type="ARBA" id="ARBA00005781"/>
    </source>
</evidence>
<dbReference type="SUPFAM" id="SSF50104">
    <property type="entry name" value="Translation proteins SH3-like domain"/>
    <property type="match status" value="1"/>
</dbReference>
<comment type="similarity">
    <text evidence="1 4">Belongs to the bacterial ribosomal protein bL19 family.</text>
</comment>